<dbReference type="STRING" id="74873.A0A084WTV8"/>
<dbReference type="SMART" id="SM00868">
    <property type="entry name" value="zf-AD"/>
    <property type="match status" value="1"/>
</dbReference>
<name>A0A084WTV8_ANOSI</name>
<dbReference type="InterPro" id="IPR012934">
    <property type="entry name" value="Znf_AD"/>
</dbReference>
<dbReference type="PANTHER" id="PTHR39942">
    <property type="entry name" value="BCDNA.LD26519-RELATED"/>
    <property type="match status" value="1"/>
</dbReference>
<dbReference type="EMBL" id="ATLV01026919">
    <property type="status" value="NOT_ANNOTATED_CDS"/>
    <property type="molecule type" value="Genomic_DNA"/>
</dbReference>
<dbReference type="PROSITE" id="PS51915">
    <property type="entry name" value="ZAD"/>
    <property type="match status" value="1"/>
</dbReference>
<evidence type="ECO:0000256" key="2">
    <source>
        <dbReference type="SAM" id="MobiDB-lite"/>
    </source>
</evidence>
<dbReference type="AlphaFoldDB" id="A0A084WTV8"/>
<sequence>MDDTVRCSVLERPDDTFDTAESSYQDYSVNAFGLTEGDGCCRLCCSDDCRLRELFPGGYREEVLLRKIFDCTTVQISQSEDSDALICFACVGKVEDFFQYREQCRTNDVLQRKWKRRLGRTGATATTSLLPAVSIKREVEEPEKDFFRPSELIPLDAQPSHSSLDSSANAFPSGSNQAADSVGLHANCGS</sequence>
<keyword evidence="6" id="KW-1185">Reference proteome</keyword>
<organism evidence="4">
    <name type="scientific">Anopheles sinensis</name>
    <name type="common">Mosquito</name>
    <dbReference type="NCBI Taxonomy" id="74873"/>
    <lineage>
        <taxon>Eukaryota</taxon>
        <taxon>Metazoa</taxon>
        <taxon>Ecdysozoa</taxon>
        <taxon>Arthropoda</taxon>
        <taxon>Hexapoda</taxon>
        <taxon>Insecta</taxon>
        <taxon>Pterygota</taxon>
        <taxon>Neoptera</taxon>
        <taxon>Endopterygota</taxon>
        <taxon>Diptera</taxon>
        <taxon>Nematocera</taxon>
        <taxon>Culicoidea</taxon>
        <taxon>Culicidae</taxon>
        <taxon>Anophelinae</taxon>
        <taxon>Anopheles</taxon>
    </lineage>
</organism>
<dbReference type="GO" id="GO:0008270">
    <property type="term" value="F:zinc ion binding"/>
    <property type="evidence" value="ECO:0007669"/>
    <property type="project" value="UniProtKB-UniRule"/>
</dbReference>
<reference evidence="5" key="2">
    <citation type="submission" date="2020-05" db="UniProtKB">
        <authorList>
            <consortium name="EnsemblMetazoa"/>
        </authorList>
    </citation>
    <scope>IDENTIFICATION</scope>
</reference>
<dbReference type="Proteomes" id="UP000030765">
    <property type="component" value="Unassembled WGS sequence"/>
</dbReference>
<evidence type="ECO:0000313" key="5">
    <source>
        <dbReference type="EnsemblMetazoa" id="ASIC021896-PA"/>
    </source>
</evidence>
<keyword evidence="1" id="KW-0479">Metal-binding</keyword>
<reference evidence="4 6" key="1">
    <citation type="journal article" date="2014" name="BMC Genomics">
        <title>Genome sequence of Anopheles sinensis provides insight into genetics basis of mosquito competence for malaria parasites.</title>
        <authorList>
            <person name="Zhou D."/>
            <person name="Zhang D."/>
            <person name="Ding G."/>
            <person name="Shi L."/>
            <person name="Hou Q."/>
            <person name="Ye Y."/>
            <person name="Xu Y."/>
            <person name="Zhou H."/>
            <person name="Xiong C."/>
            <person name="Li S."/>
            <person name="Yu J."/>
            <person name="Hong S."/>
            <person name="Yu X."/>
            <person name="Zou P."/>
            <person name="Chen C."/>
            <person name="Chang X."/>
            <person name="Wang W."/>
            <person name="Lv Y."/>
            <person name="Sun Y."/>
            <person name="Ma L."/>
            <person name="Shen B."/>
            <person name="Zhu C."/>
        </authorList>
    </citation>
    <scope>NUCLEOTIDE SEQUENCE [LARGE SCALE GENOMIC DNA]</scope>
</reference>
<evidence type="ECO:0000313" key="6">
    <source>
        <dbReference type="Proteomes" id="UP000030765"/>
    </source>
</evidence>
<feature type="binding site" evidence="1">
    <location>
        <position position="44"/>
    </location>
    <ligand>
        <name>Zn(2+)</name>
        <dbReference type="ChEBI" id="CHEBI:29105"/>
    </ligand>
</feature>
<dbReference type="VEuPathDB" id="VectorBase:ASIS023043"/>
<dbReference type="GO" id="GO:0005634">
    <property type="term" value="C:nucleus"/>
    <property type="evidence" value="ECO:0007669"/>
    <property type="project" value="InterPro"/>
</dbReference>
<feature type="domain" description="ZAD" evidence="3">
    <location>
        <begin position="39"/>
        <end position="114"/>
    </location>
</feature>
<accession>A0A084WTV8</accession>
<evidence type="ECO:0000259" key="3">
    <source>
        <dbReference type="PROSITE" id="PS51915"/>
    </source>
</evidence>
<feature type="region of interest" description="Disordered" evidence="2">
    <location>
        <begin position="158"/>
        <end position="190"/>
    </location>
</feature>
<dbReference type="Pfam" id="PF07776">
    <property type="entry name" value="zf-AD"/>
    <property type="match status" value="1"/>
</dbReference>
<dbReference type="EMBL" id="KE525420">
    <property type="protein sequence ID" value="KFB53652.1"/>
    <property type="molecule type" value="Genomic_DNA"/>
</dbReference>
<gene>
    <name evidence="4" type="ORF">ZHAS_00021896</name>
</gene>
<evidence type="ECO:0000313" key="4">
    <source>
        <dbReference type="EMBL" id="KFB53652.1"/>
    </source>
</evidence>
<keyword evidence="1" id="KW-0863">Zinc-finger</keyword>
<dbReference type="PANTHER" id="PTHR39942:SF1">
    <property type="entry name" value="BCDNA.LD26519-RELATED"/>
    <property type="match status" value="1"/>
</dbReference>
<dbReference type="VEuPathDB" id="VectorBase:ASIC021896"/>
<protein>
    <submittedName>
        <fullName evidence="4">AGAP004541-PA-like protein</fullName>
    </submittedName>
</protein>
<feature type="compositionally biased region" description="Polar residues" evidence="2">
    <location>
        <begin position="159"/>
        <end position="179"/>
    </location>
</feature>
<keyword evidence="1" id="KW-0862">Zinc</keyword>
<feature type="binding site" evidence="1">
    <location>
        <position position="41"/>
    </location>
    <ligand>
        <name>Zn(2+)</name>
        <dbReference type="ChEBI" id="CHEBI:29105"/>
    </ligand>
</feature>
<proteinExistence type="predicted"/>
<dbReference type="EnsemblMetazoa" id="ASIC021896-RA">
    <property type="protein sequence ID" value="ASIC021896-PA"/>
    <property type="gene ID" value="ASIC021896"/>
</dbReference>
<dbReference type="Gene3D" id="3.40.1800.20">
    <property type="match status" value="1"/>
</dbReference>
<feature type="binding site" evidence="1">
    <location>
        <position position="90"/>
    </location>
    <ligand>
        <name>Zn(2+)</name>
        <dbReference type="ChEBI" id="CHEBI:29105"/>
    </ligand>
</feature>
<evidence type="ECO:0000256" key="1">
    <source>
        <dbReference type="PROSITE-ProRule" id="PRU01263"/>
    </source>
</evidence>
<dbReference type="SUPFAM" id="SSF57716">
    <property type="entry name" value="Glucocorticoid receptor-like (DNA-binding domain)"/>
    <property type="match status" value="1"/>
</dbReference>
<feature type="binding site" evidence="1">
    <location>
        <position position="87"/>
    </location>
    <ligand>
        <name>Zn(2+)</name>
        <dbReference type="ChEBI" id="CHEBI:29105"/>
    </ligand>
</feature>